<name>A0AAV6UE96_9ARAC</name>
<organism evidence="8 9">
    <name type="scientific">Oedothorax gibbosus</name>
    <dbReference type="NCBI Taxonomy" id="931172"/>
    <lineage>
        <taxon>Eukaryota</taxon>
        <taxon>Metazoa</taxon>
        <taxon>Ecdysozoa</taxon>
        <taxon>Arthropoda</taxon>
        <taxon>Chelicerata</taxon>
        <taxon>Arachnida</taxon>
        <taxon>Araneae</taxon>
        <taxon>Araneomorphae</taxon>
        <taxon>Entelegynae</taxon>
        <taxon>Araneoidea</taxon>
        <taxon>Linyphiidae</taxon>
        <taxon>Erigoninae</taxon>
        <taxon>Oedothorax</taxon>
    </lineage>
</organism>
<evidence type="ECO:0000256" key="1">
    <source>
        <dbReference type="ARBA" id="ARBA00022669"/>
    </source>
</evidence>
<dbReference type="PANTHER" id="PTHR23301">
    <property type="entry name" value="CHITIN BINDING PERITROPHIN-A"/>
    <property type="match status" value="1"/>
</dbReference>
<evidence type="ECO:0000256" key="4">
    <source>
        <dbReference type="ARBA" id="ARBA00023157"/>
    </source>
</evidence>
<dbReference type="AlphaFoldDB" id="A0AAV6UE96"/>
<dbReference type="InterPro" id="IPR036508">
    <property type="entry name" value="Chitin-bd_dom_sf"/>
</dbReference>
<accession>A0AAV6UE96</accession>
<proteinExistence type="predicted"/>
<dbReference type="InterPro" id="IPR002557">
    <property type="entry name" value="Chitin-bd_dom"/>
</dbReference>
<feature type="signal peptide" evidence="6">
    <location>
        <begin position="1"/>
        <end position="19"/>
    </location>
</feature>
<evidence type="ECO:0000256" key="5">
    <source>
        <dbReference type="ARBA" id="ARBA00023180"/>
    </source>
</evidence>
<keyword evidence="3" id="KW-0677">Repeat</keyword>
<evidence type="ECO:0000256" key="2">
    <source>
        <dbReference type="ARBA" id="ARBA00022729"/>
    </source>
</evidence>
<evidence type="ECO:0000256" key="6">
    <source>
        <dbReference type="SAM" id="SignalP"/>
    </source>
</evidence>
<dbReference type="EMBL" id="JAFNEN010000460">
    <property type="protein sequence ID" value="KAG8182552.1"/>
    <property type="molecule type" value="Genomic_DNA"/>
</dbReference>
<feature type="domain" description="Chitin-binding type-2" evidence="7">
    <location>
        <begin position="237"/>
        <end position="289"/>
    </location>
</feature>
<keyword evidence="4" id="KW-1015">Disulfide bond</keyword>
<dbReference type="GO" id="GO:0005576">
    <property type="term" value="C:extracellular region"/>
    <property type="evidence" value="ECO:0007669"/>
    <property type="project" value="InterPro"/>
</dbReference>
<dbReference type="Gene3D" id="2.170.140.10">
    <property type="entry name" value="Chitin binding domain"/>
    <property type="match status" value="3"/>
</dbReference>
<protein>
    <recommendedName>
        <fullName evidence="7">Chitin-binding type-2 domain-containing protein</fullName>
    </recommendedName>
</protein>
<feature type="chain" id="PRO_5043832084" description="Chitin-binding type-2 domain-containing protein" evidence="6">
    <location>
        <begin position="20"/>
        <end position="362"/>
    </location>
</feature>
<dbReference type="PANTHER" id="PTHR23301:SF0">
    <property type="entry name" value="CHITIN-BINDING TYPE-2 DOMAIN-CONTAINING PROTEIN-RELATED"/>
    <property type="match status" value="1"/>
</dbReference>
<dbReference type="InterPro" id="IPR051940">
    <property type="entry name" value="Chitin_bind-dev_reg"/>
</dbReference>
<dbReference type="GO" id="GO:0008061">
    <property type="term" value="F:chitin binding"/>
    <property type="evidence" value="ECO:0007669"/>
    <property type="project" value="UniProtKB-KW"/>
</dbReference>
<dbReference type="PROSITE" id="PS50940">
    <property type="entry name" value="CHIT_BIND_II"/>
    <property type="match status" value="3"/>
</dbReference>
<evidence type="ECO:0000256" key="3">
    <source>
        <dbReference type="ARBA" id="ARBA00022737"/>
    </source>
</evidence>
<keyword evidence="2 6" id="KW-0732">Signal</keyword>
<evidence type="ECO:0000313" key="8">
    <source>
        <dbReference type="EMBL" id="KAG8182552.1"/>
    </source>
</evidence>
<dbReference type="SUPFAM" id="SSF57625">
    <property type="entry name" value="Invertebrate chitin-binding proteins"/>
    <property type="match status" value="5"/>
</dbReference>
<sequence length="362" mass="40869">MAKLCGLFILFAFAVVARGIRIDPPKLERVGKYFADNSQARITVDDVVCRKGNGLYPHPTDCTQYLACYEGTSKVRTCPEGFKFDSRRHCTPDTDADCGTPRATRINIHSADLTCPEQYGQFPYPGDCRKYITCDNWNPTSWMCNGEQVYEQGVGCWDGGVCHDSESQQAKTTLTCPEQYGQFPYPGDCHKYITCDNWNPTSWLCNGEQVYEQGVGCWDGGVCRDSQPQQFRISAESVKCPSSYGYFPFFEDCHKFLVCVDGVPTLHFCPEGTVYKDHVGCVEGNVCPPRQAGSEDSRATCRKPNALYPHERCDRYYKCVASRPYIKECTRGTAFDPKKEKCTKAMFDKCIMKNDLQDLLRA</sequence>
<keyword evidence="5" id="KW-0325">Glycoprotein</keyword>
<comment type="caution">
    <text evidence="8">The sequence shown here is derived from an EMBL/GenBank/DDBJ whole genome shotgun (WGS) entry which is preliminary data.</text>
</comment>
<dbReference type="SMART" id="SM00494">
    <property type="entry name" value="ChtBD2"/>
    <property type="match status" value="3"/>
</dbReference>
<dbReference type="Pfam" id="PF01607">
    <property type="entry name" value="CBM_14"/>
    <property type="match status" value="3"/>
</dbReference>
<reference evidence="8 9" key="1">
    <citation type="journal article" date="2022" name="Nat. Ecol. Evol.">
        <title>A masculinizing supergene underlies an exaggerated male reproductive morph in a spider.</title>
        <authorList>
            <person name="Hendrickx F."/>
            <person name="De Corte Z."/>
            <person name="Sonet G."/>
            <person name="Van Belleghem S.M."/>
            <person name="Kostlbacher S."/>
            <person name="Vangestel C."/>
        </authorList>
    </citation>
    <scope>NUCLEOTIDE SEQUENCE [LARGE SCALE GENOMIC DNA]</scope>
    <source>
        <strain evidence="8">W744_W776</strain>
    </source>
</reference>
<keyword evidence="9" id="KW-1185">Reference proteome</keyword>
<dbReference type="Proteomes" id="UP000827092">
    <property type="component" value="Unassembled WGS sequence"/>
</dbReference>
<evidence type="ECO:0000259" key="7">
    <source>
        <dbReference type="PROSITE" id="PS50940"/>
    </source>
</evidence>
<keyword evidence="1" id="KW-0147">Chitin-binding</keyword>
<feature type="domain" description="Chitin-binding type-2" evidence="7">
    <location>
        <begin position="298"/>
        <end position="352"/>
    </location>
</feature>
<feature type="domain" description="Chitin-binding type-2" evidence="7">
    <location>
        <begin position="46"/>
        <end position="100"/>
    </location>
</feature>
<gene>
    <name evidence="8" type="ORF">JTE90_002086</name>
</gene>
<evidence type="ECO:0000313" key="9">
    <source>
        <dbReference type="Proteomes" id="UP000827092"/>
    </source>
</evidence>